<organism evidence="1">
    <name type="scientific">invertebrate metagenome</name>
    <dbReference type="NCBI Taxonomy" id="1711999"/>
    <lineage>
        <taxon>unclassified sequences</taxon>
        <taxon>metagenomes</taxon>
        <taxon>organismal metagenomes</taxon>
    </lineage>
</organism>
<name>A0A484H9K8_9ZZZZ</name>
<gene>
    <name evidence="1" type="ORF">RIEGSTA812A_PEG_321</name>
</gene>
<sequence>MLYHYRDSLPCTPYGLECGVIHELRLGTEEEDCSVERRVL</sequence>
<proteinExistence type="predicted"/>
<reference evidence="1" key="1">
    <citation type="submission" date="2018-10" db="EMBL/GenBank/DDBJ databases">
        <authorList>
            <person name="Gruber-Vodicka H."/>
            <person name="Jaeckle O."/>
        </authorList>
    </citation>
    <scope>NUCLEOTIDE SEQUENCE</scope>
</reference>
<dbReference type="AlphaFoldDB" id="A0A484H9K8"/>
<accession>A0A484H9K8</accession>
<protein>
    <submittedName>
        <fullName evidence="1">Uncharacterized protein</fullName>
    </submittedName>
</protein>
<evidence type="ECO:0000313" key="1">
    <source>
        <dbReference type="EMBL" id="VBB68848.1"/>
    </source>
</evidence>
<dbReference type="EMBL" id="LR026963">
    <property type="protein sequence ID" value="VBB68848.1"/>
    <property type="molecule type" value="Genomic_DNA"/>
</dbReference>